<reference evidence="2 3" key="1">
    <citation type="submission" date="2017-10" db="EMBL/GenBank/DDBJ databases">
        <title>Streptomyces alboflavus Genome sequencing and assembly.</title>
        <authorList>
            <person name="Wang Y."/>
            <person name="Du B."/>
            <person name="Ding Y."/>
            <person name="Liu H."/>
            <person name="Hou Q."/>
            <person name="Liu K."/>
            <person name="Wang C."/>
            <person name="Yao L."/>
        </authorList>
    </citation>
    <scope>NUCLEOTIDE SEQUENCE [LARGE SCALE GENOMIC DNA]</scope>
    <source>
        <strain evidence="2 3">MDJK44</strain>
        <plasmid evidence="3">Plasmid pmdjk44.1</plasmid>
    </source>
</reference>
<accession>A0A291W4D0</accession>
<evidence type="ECO:0000313" key="3">
    <source>
        <dbReference type="Proteomes" id="UP000195880"/>
    </source>
</evidence>
<dbReference type="EMBL" id="CP023976">
    <property type="protein sequence ID" value="ATM24777.1"/>
    <property type="molecule type" value="Genomic_DNA"/>
</dbReference>
<dbReference type="Proteomes" id="UP000195880">
    <property type="component" value="Plasmid pMDJK44.1"/>
</dbReference>
<dbReference type="AlphaFoldDB" id="A0A291W4D0"/>
<keyword evidence="2" id="KW-0614">Plasmid</keyword>
<dbReference type="KEGG" id="salf:SMD44_p10278"/>
<evidence type="ECO:0000313" key="2">
    <source>
        <dbReference type="EMBL" id="ATM24777.1"/>
    </source>
</evidence>
<gene>
    <name evidence="2" type="ORF">SMD44_p10278</name>
</gene>
<feature type="transmembrane region" description="Helical" evidence="1">
    <location>
        <begin position="20"/>
        <end position="40"/>
    </location>
</feature>
<sequence length="73" mass="7705">MKLEVFHVKRFSDSPWGRWAMCWGAPSASVALGTVALATAVQVRSVGATAVVIVVSLVALFAFVLSMPRSGRG</sequence>
<keyword evidence="1" id="KW-0812">Transmembrane</keyword>
<protein>
    <submittedName>
        <fullName evidence="2">Uncharacterized protein</fullName>
    </submittedName>
</protein>
<geneLocation type="plasmid" evidence="3">
    <name>pmdjk44.1</name>
</geneLocation>
<keyword evidence="1" id="KW-0472">Membrane</keyword>
<proteinExistence type="predicted"/>
<name>A0A291W4D0_9ACTN</name>
<organism evidence="2 3">
    <name type="scientific">Streptomyces alboflavus</name>
    <dbReference type="NCBI Taxonomy" id="67267"/>
    <lineage>
        <taxon>Bacteria</taxon>
        <taxon>Bacillati</taxon>
        <taxon>Actinomycetota</taxon>
        <taxon>Actinomycetes</taxon>
        <taxon>Kitasatosporales</taxon>
        <taxon>Streptomycetaceae</taxon>
        <taxon>Streptomyces</taxon>
    </lineage>
</organism>
<keyword evidence="3" id="KW-1185">Reference proteome</keyword>
<feature type="transmembrane region" description="Helical" evidence="1">
    <location>
        <begin position="46"/>
        <end position="65"/>
    </location>
</feature>
<keyword evidence="1" id="KW-1133">Transmembrane helix</keyword>
<evidence type="ECO:0000256" key="1">
    <source>
        <dbReference type="SAM" id="Phobius"/>
    </source>
</evidence>